<comment type="similarity">
    <text evidence="2">Belongs to the transketolase family.</text>
</comment>
<dbReference type="AlphaFoldDB" id="A0A7C5PM16"/>
<dbReference type="GO" id="GO:0046872">
    <property type="term" value="F:metal ion binding"/>
    <property type="evidence" value="ECO:0007669"/>
    <property type="project" value="UniProtKB-KW"/>
</dbReference>
<dbReference type="EMBL" id="DRUY01000090">
    <property type="protein sequence ID" value="HHI65433.1"/>
    <property type="molecule type" value="Genomic_DNA"/>
</dbReference>
<dbReference type="InterPro" id="IPR029061">
    <property type="entry name" value="THDP-binding"/>
</dbReference>
<keyword evidence="5" id="KW-0786">Thiamine pyrophosphate</keyword>
<name>A0A7C5PM16_9BACT</name>
<evidence type="ECO:0000256" key="4">
    <source>
        <dbReference type="ARBA" id="ARBA00022723"/>
    </source>
</evidence>
<comment type="caution">
    <text evidence="7">The sequence shown here is derived from an EMBL/GenBank/DDBJ whole genome shotgun (WGS) entry which is preliminary data.</text>
</comment>
<dbReference type="InterPro" id="IPR005474">
    <property type="entry name" value="Transketolase_N"/>
</dbReference>
<feature type="domain" description="Transketolase N-terminal" evidence="6">
    <location>
        <begin position="12"/>
        <end position="264"/>
    </location>
</feature>
<dbReference type="Gene3D" id="3.40.50.970">
    <property type="match status" value="1"/>
</dbReference>
<evidence type="ECO:0000256" key="5">
    <source>
        <dbReference type="ARBA" id="ARBA00023052"/>
    </source>
</evidence>
<keyword evidence="4" id="KW-0479">Metal-binding</keyword>
<dbReference type="PANTHER" id="PTHR47514">
    <property type="entry name" value="TRANSKETOLASE N-TERMINAL SECTION-RELATED"/>
    <property type="match status" value="1"/>
</dbReference>
<dbReference type="SUPFAM" id="SSF52518">
    <property type="entry name" value="Thiamin diphosphate-binding fold (THDP-binding)"/>
    <property type="match status" value="1"/>
</dbReference>
<dbReference type="CDD" id="cd02012">
    <property type="entry name" value="TPP_TK"/>
    <property type="match status" value="1"/>
</dbReference>
<dbReference type="PROSITE" id="PS00801">
    <property type="entry name" value="TRANSKETOLASE_1"/>
    <property type="match status" value="1"/>
</dbReference>
<dbReference type="PANTHER" id="PTHR47514:SF1">
    <property type="entry name" value="TRANSKETOLASE N-TERMINAL SECTION-RELATED"/>
    <property type="match status" value="1"/>
</dbReference>
<comment type="cofactor">
    <cofactor evidence="1">
        <name>thiamine diphosphate</name>
        <dbReference type="ChEBI" id="CHEBI:58937"/>
    </cofactor>
</comment>
<reference evidence="7" key="1">
    <citation type="journal article" date="2020" name="mSystems">
        <title>Genome- and Community-Level Interaction Insights into Carbon Utilization and Element Cycling Functions of Hydrothermarchaeota in Hydrothermal Sediment.</title>
        <authorList>
            <person name="Zhou Z."/>
            <person name="Liu Y."/>
            <person name="Xu W."/>
            <person name="Pan J."/>
            <person name="Luo Z.H."/>
            <person name="Li M."/>
        </authorList>
    </citation>
    <scope>NUCLEOTIDE SEQUENCE [LARGE SCALE GENOMIC DNA]</scope>
    <source>
        <strain evidence="7">SpSt-1019</strain>
    </source>
</reference>
<evidence type="ECO:0000256" key="2">
    <source>
        <dbReference type="ARBA" id="ARBA00007131"/>
    </source>
</evidence>
<sequence>MDDLHLRERAVNIRESIIKMITAAKSGHPGGSLSGVEILVSLFFGGVMNYDPKNPQLETRDRFFLSKGHAAPLLYSTLAEAGYFDKSGLVTLRQLNSPFQGHPDMRKLPGIEASTGSLGQGLSISVGCALGLRLKGFNSHVFTLLGDGELEEGQIWEAAMAASHFKLDNLTAIVDRNKLQIDGFTEEVMSIEPLNEKWLSFGWNVVELNGHSFEELIPALQRAKGRSDKKPLVIIAHTIKGRGVSFMENVCDFHGKAPSEEQAKVAYSEIRECDVH</sequence>
<keyword evidence="3" id="KW-0808">Transferase</keyword>
<proteinExistence type="inferred from homology"/>
<gene>
    <name evidence="7" type="ORF">ENL70_02645</name>
</gene>
<organism evidence="7">
    <name type="scientific">Thermodesulfobium narugense</name>
    <dbReference type="NCBI Taxonomy" id="184064"/>
    <lineage>
        <taxon>Bacteria</taxon>
        <taxon>Pseudomonadati</taxon>
        <taxon>Thermodesulfobiota</taxon>
        <taxon>Thermodesulfobiia</taxon>
        <taxon>Thermodesulfobiales</taxon>
        <taxon>Thermodesulfobiaceae</taxon>
        <taxon>Thermodesulfobium</taxon>
    </lineage>
</organism>
<evidence type="ECO:0000259" key="6">
    <source>
        <dbReference type="Pfam" id="PF00456"/>
    </source>
</evidence>
<dbReference type="Pfam" id="PF00456">
    <property type="entry name" value="Transketolase_N"/>
    <property type="match status" value="1"/>
</dbReference>
<evidence type="ECO:0000256" key="1">
    <source>
        <dbReference type="ARBA" id="ARBA00001964"/>
    </source>
</evidence>
<evidence type="ECO:0000313" key="7">
    <source>
        <dbReference type="EMBL" id="HHI65433.1"/>
    </source>
</evidence>
<accession>A0A7C5PM16</accession>
<protein>
    <submittedName>
        <fullName evidence="7">Transketolase</fullName>
    </submittedName>
</protein>
<evidence type="ECO:0000256" key="3">
    <source>
        <dbReference type="ARBA" id="ARBA00022679"/>
    </source>
</evidence>
<dbReference type="InterPro" id="IPR049557">
    <property type="entry name" value="Transketolase_CS"/>
</dbReference>
<dbReference type="GO" id="GO:0016740">
    <property type="term" value="F:transferase activity"/>
    <property type="evidence" value="ECO:0007669"/>
    <property type="project" value="UniProtKB-KW"/>
</dbReference>